<evidence type="ECO:0000313" key="2">
    <source>
        <dbReference type="EMBL" id="MEQ2307819.1"/>
    </source>
</evidence>
<gene>
    <name evidence="2" type="ORF">AMECASPLE_022083</name>
</gene>
<comment type="caution">
    <text evidence="2">The sequence shown here is derived from an EMBL/GenBank/DDBJ whole genome shotgun (WGS) entry which is preliminary data.</text>
</comment>
<name>A0ABV0ZPM3_9TELE</name>
<feature type="compositionally biased region" description="Basic and acidic residues" evidence="1">
    <location>
        <begin position="42"/>
        <end position="53"/>
    </location>
</feature>
<sequence>MLRNLPSGLFVWIKEASCTKRFAEKSSDHTWLCLVGPAHLSHHDTTLPHRDDLPVVPRRQSSEGRTRGSGDREQQRSSEAWDTQRSSGTGTPK</sequence>
<keyword evidence="3" id="KW-1185">Reference proteome</keyword>
<feature type="compositionally biased region" description="Polar residues" evidence="1">
    <location>
        <begin position="77"/>
        <end position="93"/>
    </location>
</feature>
<proteinExistence type="predicted"/>
<reference evidence="2 3" key="1">
    <citation type="submission" date="2021-06" db="EMBL/GenBank/DDBJ databases">
        <authorList>
            <person name="Palmer J.M."/>
        </authorList>
    </citation>
    <scope>NUCLEOTIDE SEQUENCE [LARGE SCALE GENOMIC DNA]</scope>
    <source>
        <strain evidence="2 3">AS_MEX2019</strain>
        <tissue evidence="2">Muscle</tissue>
    </source>
</reference>
<dbReference type="Proteomes" id="UP001469553">
    <property type="component" value="Unassembled WGS sequence"/>
</dbReference>
<feature type="compositionally biased region" description="Basic and acidic residues" evidence="1">
    <location>
        <begin position="60"/>
        <end position="76"/>
    </location>
</feature>
<evidence type="ECO:0000256" key="1">
    <source>
        <dbReference type="SAM" id="MobiDB-lite"/>
    </source>
</evidence>
<protein>
    <submittedName>
        <fullName evidence="2">Uncharacterized protein</fullName>
    </submittedName>
</protein>
<feature type="region of interest" description="Disordered" evidence="1">
    <location>
        <begin position="42"/>
        <end position="93"/>
    </location>
</feature>
<accession>A0ABV0ZPM3</accession>
<organism evidence="2 3">
    <name type="scientific">Ameca splendens</name>
    <dbReference type="NCBI Taxonomy" id="208324"/>
    <lineage>
        <taxon>Eukaryota</taxon>
        <taxon>Metazoa</taxon>
        <taxon>Chordata</taxon>
        <taxon>Craniata</taxon>
        <taxon>Vertebrata</taxon>
        <taxon>Euteleostomi</taxon>
        <taxon>Actinopterygii</taxon>
        <taxon>Neopterygii</taxon>
        <taxon>Teleostei</taxon>
        <taxon>Neoteleostei</taxon>
        <taxon>Acanthomorphata</taxon>
        <taxon>Ovalentaria</taxon>
        <taxon>Atherinomorphae</taxon>
        <taxon>Cyprinodontiformes</taxon>
        <taxon>Goodeidae</taxon>
        <taxon>Ameca</taxon>
    </lineage>
</organism>
<dbReference type="EMBL" id="JAHRIP010067777">
    <property type="protein sequence ID" value="MEQ2307819.1"/>
    <property type="molecule type" value="Genomic_DNA"/>
</dbReference>
<evidence type="ECO:0000313" key="3">
    <source>
        <dbReference type="Proteomes" id="UP001469553"/>
    </source>
</evidence>